<keyword evidence="1" id="KW-1133">Transmembrane helix</keyword>
<evidence type="ECO:0000256" key="1">
    <source>
        <dbReference type="SAM" id="Phobius"/>
    </source>
</evidence>
<organism evidence="2 3">
    <name type="scientific">Natrarchaeobaculum aegyptiacum</name>
    <dbReference type="NCBI Taxonomy" id="745377"/>
    <lineage>
        <taxon>Archaea</taxon>
        <taxon>Methanobacteriati</taxon>
        <taxon>Methanobacteriota</taxon>
        <taxon>Stenosarchaea group</taxon>
        <taxon>Halobacteria</taxon>
        <taxon>Halobacteriales</taxon>
        <taxon>Natrialbaceae</taxon>
        <taxon>Natrarchaeobaculum</taxon>
    </lineage>
</organism>
<sequence length="133" mass="14568">MDRVPSNRYVSPPDSPLLRRTFLVLWAIDVVTAVLLILVPYASELNPVTVFFYVEFGIPGVVFVGCVYAAIVVVIGNVLPHPSDLAFVAVIVALYLFFVFNNLLVLLFDQSIWTLGAVGLSSGCRRAPPQSRS</sequence>
<dbReference type="KEGG" id="naj:B1756_04855"/>
<feature type="transmembrane region" description="Helical" evidence="1">
    <location>
        <begin position="85"/>
        <end position="108"/>
    </location>
</feature>
<keyword evidence="1" id="KW-0812">Transmembrane</keyword>
<reference evidence="3" key="1">
    <citation type="submission" date="2017-02" db="EMBL/GenBank/DDBJ databases">
        <title>Natronthermophilus aegyptiacus gen. nov.,sp. nov., an aerobic, extremely halophilic alkalithermophilic archaeon isolated from the athalassohaline Wadi An Natrun, Egypt.</title>
        <authorList>
            <person name="Zhao B."/>
        </authorList>
    </citation>
    <scope>NUCLEOTIDE SEQUENCE [LARGE SCALE GENOMIC DNA]</scope>
    <source>
        <strain evidence="3">JW/NM-HA 15</strain>
    </source>
</reference>
<feature type="transmembrane region" description="Helical" evidence="1">
    <location>
        <begin position="20"/>
        <end position="39"/>
    </location>
</feature>
<dbReference type="AlphaFoldDB" id="A0A2Z2HZJ0"/>
<evidence type="ECO:0000313" key="2">
    <source>
        <dbReference type="EMBL" id="ARS89148.1"/>
    </source>
</evidence>
<keyword evidence="1" id="KW-0472">Membrane</keyword>
<keyword evidence="3" id="KW-1185">Reference proteome</keyword>
<dbReference type="Proteomes" id="UP000250088">
    <property type="component" value="Chromosome"/>
</dbReference>
<dbReference type="EMBL" id="CP019893">
    <property type="protein sequence ID" value="ARS89148.1"/>
    <property type="molecule type" value="Genomic_DNA"/>
</dbReference>
<feature type="transmembrane region" description="Helical" evidence="1">
    <location>
        <begin position="51"/>
        <end position="79"/>
    </location>
</feature>
<accession>A0A2Z2HZJ0</accession>
<proteinExistence type="predicted"/>
<protein>
    <submittedName>
        <fullName evidence="2">Uncharacterized protein</fullName>
    </submittedName>
</protein>
<evidence type="ECO:0000313" key="3">
    <source>
        <dbReference type="Proteomes" id="UP000250088"/>
    </source>
</evidence>
<name>A0A2Z2HZJ0_9EURY</name>
<gene>
    <name evidence="2" type="ORF">B1756_04855</name>
</gene>